<dbReference type="SUPFAM" id="SSF56672">
    <property type="entry name" value="DNA/RNA polymerases"/>
    <property type="match status" value="1"/>
</dbReference>
<dbReference type="InterPro" id="IPR000477">
    <property type="entry name" value="RT_dom"/>
</dbReference>
<dbReference type="EMBL" id="IACL01101738">
    <property type="protein sequence ID" value="LAB13772.1"/>
    <property type="molecule type" value="Transcribed_RNA"/>
</dbReference>
<evidence type="ECO:0000259" key="1">
    <source>
        <dbReference type="PROSITE" id="PS50878"/>
    </source>
</evidence>
<sequence length="158" mass="18216">MKQQIYLMNFGRKFSKMLNLIYATQTARIMINGEITNTFEIKKGVRQGCPLSPLLLLTILETLLDRIRSNKEIKGTKIKTQEYKLQTFADDLVFVIEDPLNTGPILLDEIDKFSKLAGLKINKDKTKMLVKNLTKDKQKNLEDQMGLQIVNTIIHLYI</sequence>
<dbReference type="Pfam" id="PF00078">
    <property type="entry name" value="RVT_1"/>
    <property type="match status" value="1"/>
</dbReference>
<dbReference type="AlphaFoldDB" id="A0A2D4KYH2"/>
<protein>
    <recommendedName>
        <fullName evidence="1">Reverse transcriptase domain-containing protein</fullName>
    </recommendedName>
</protein>
<name>A0A2D4KYH2_9SAUR</name>
<organism evidence="2">
    <name type="scientific">Micrurus paraensis</name>
    <dbReference type="NCBI Taxonomy" id="1970185"/>
    <lineage>
        <taxon>Eukaryota</taxon>
        <taxon>Metazoa</taxon>
        <taxon>Chordata</taxon>
        <taxon>Craniata</taxon>
        <taxon>Vertebrata</taxon>
        <taxon>Euteleostomi</taxon>
        <taxon>Lepidosauria</taxon>
        <taxon>Squamata</taxon>
        <taxon>Bifurcata</taxon>
        <taxon>Unidentata</taxon>
        <taxon>Episquamata</taxon>
        <taxon>Toxicofera</taxon>
        <taxon>Serpentes</taxon>
        <taxon>Colubroidea</taxon>
        <taxon>Elapidae</taxon>
        <taxon>Elapinae</taxon>
        <taxon>Micrurus</taxon>
    </lineage>
</organism>
<dbReference type="InterPro" id="IPR043502">
    <property type="entry name" value="DNA/RNA_pol_sf"/>
</dbReference>
<evidence type="ECO:0000313" key="2">
    <source>
        <dbReference type="EMBL" id="LAB13772.1"/>
    </source>
</evidence>
<feature type="domain" description="Reverse transcriptase" evidence="1">
    <location>
        <begin position="1"/>
        <end position="149"/>
    </location>
</feature>
<accession>A0A2D4KYH2</accession>
<dbReference type="PROSITE" id="PS50878">
    <property type="entry name" value="RT_POL"/>
    <property type="match status" value="1"/>
</dbReference>
<dbReference type="PANTHER" id="PTHR31635:SF196">
    <property type="entry name" value="REVERSE TRANSCRIPTASE DOMAIN-CONTAINING PROTEIN-RELATED"/>
    <property type="match status" value="1"/>
</dbReference>
<proteinExistence type="predicted"/>
<reference evidence="2" key="1">
    <citation type="submission" date="2017-07" db="EMBL/GenBank/DDBJ databases">
        <authorList>
            <person name="Mikheyev A."/>
            <person name="Grau M."/>
        </authorList>
    </citation>
    <scope>NUCLEOTIDE SEQUENCE</scope>
    <source>
        <tissue evidence="2">Venom_gland</tissue>
    </source>
</reference>
<dbReference type="PANTHER" id="PTHR31635">
    <property type="entry name" value="REVERSE TRANSCRIPTASE DOMAIN-CONTAINING PROTEIN-RELATED"/>
    <property type="match status" value="1"/>
</dbReference>
<reference evidence="2" key="2">
    <citation type="submission" date="2017-11" db="EMBL/GenBank/DDBJ databases">
        <title>Coralsnake Venomics: Analyses of Venom Gland Transcriptomes and Proteomes of Six Brazilian Taxa.</title>
        <authorList>
            <person name="Aird S.D."/>
            <person name="Jorge da Silva N."/>
            <person name="Qiu L."/>
            <person name="Villar-Briones A."/>
            <person name="Aparecida-Saddi V."/>
            <person name="Campos-Telles M.P."/>
            <person name="Grau M."/>
            <person name="Mikheyev A.S."/>
        </authorList>
    </citation>
    <scope>NUCLEOTIDE SEQUENCE</scope>
    <source>
        <tissue evidence="2">Venom_gland</tissue>
    </source>
</reference>